<keyword evidence="5" id="KW-1185">Reference proteome</keyword>
<dbReference type="SUPFAM" id="SSF50729">
    <property type="entry name" value="PH domain-like"/>
    <property type="match status" value="1"/>
</dbReference>
<feature type="compositionally biased region" description="Polar residues" evidence="1">
    <location>
        <begin position="448"/>
        <end position="464"/>
    </location>
</feature>
<dbReference type="RefSeq" id="XP_009019191.1">
    <property type="nucleotide sequence ID" value="XM_009020943.1"/>
</dbReference>
<dbReference type="PROSITE" id="PS50003">
    <property type="entry name" value="PH_DOMAIN"/>
    <property type="match status" value="1"/>
</dbReference>
<reference evidence="4" key="3">
    <citation type="submission" date="2015-06" db="UniProtKB">
        <authorList>
            <consortium name="EnsemblMetazoa"/>
        </authorList>
    </citation>
    <scope>IDENTIFICATION</scope>
</reference>
<dbReference type="GeneID" id="20198964"/>
<dbReference type="Gene3D" id="2.30.29.30">
    <property type="entry name" value="Pleckstrin-homology domain (PH domain)/Phosphotyrosine-binding domain (PTB)"/>
    <property type="match status" value="1"/>
</dbReference>
<dbReference type="InterPro" id="IPR001849">
    <property type="entry name" value="PH_domain"/>
</dbReference>
<dbReference type="CTD" id="20198964"/>
<feature type="compositionally biased region" description="Basic residues" evidence="1">
    <location>
        <begin position="305"/>
        <end position="314"/>
    </location>
</feature>
<dbReference type="EMBL" id="AMQM01000715">
    <property type="status" value="NOT_ANNOTATED_CDS"/>
    <property type="molecule type" value="Genomic_DNA"/>
</dbReference>
<dbReference type="SMART" id="SM00233">
    <property type="entry name" value="PH"/>
    <property type="match status" value="1"/>
</dbReference>
<dbReference type="Proteomes" id="UP000015101">
    <property type="component" value="Unassembled WGS sequence"/>
</dbReference>
<dbReference type="AlphaFoldDB" id="T1EQW4"/>
<dbReference type="OrthoDB" id="43122at2759"/>
<accession>T1EQW4</accession>
<dbReference type="InParanoid" id="T1EQW4"/>
<evidence type="ECO:0000313" key="5">
    <source>
        <dbReference type="Proteomes" id="UP000015101"/>
    </source>
</evidence>
<evidence type="ECO:0000313" key="4">
    <source>
        <dbReference type="EnsemblMetazoa" id="HelroP160945"/>
    </source>
</evidence>
<sequence>MAAHPGKVITIQTKTVAMPLHNSNWINEGLPKNWNYGVMHDGRIFFIELARFPFTVNRGAAQNNLDAPNIRSPPSNGIDGQPNHVHGFTTHNIPTDDNAGSSNLVTPRRSLDRYPLARRDPEFPAELQGCLLRMEGALLKQWKKRWFVLAQQHLFCYEAFDLVLRNCFEVFYNMTLVGTSDIRIQNTCLSCHTTLTHHISEKKCLSTYYLPGHTMKSAYGEPGVLKRFSIKIENDQAKTLYVASDDAGDMQVWMNAVGKYSSSNINNINSNRGTADAKFFIEGDENEDDVFSHNPPRRSSSVGSRNKKSLRRSSSRQSALQNISSNFAARHNSEVGTLKSSYSLHNSFNNTLRSSSSKQQLNSPFKLNYTEQRCRTPVYSSSNAFENASNKKSFSSASLQNRNPQHFDQSIDYVNELRGDVIDGATTSQHNFKIQKNYLIKNSLPNTQQQFTDNSFPNSKQPRSSHYDFNKQLQPQQLQSQRDLATPSSTFSVASLNSDRNYFDRNSNFYKSKSAFNAAPTTNYKQNYSDNPGDISTNLNRNNFNNLNTNVNSYPNNNLMIESHLNSQPAYNDILRPKLNKNINVESLNTLKTAASSKTSSKNTYILNNPESENKLSVNQSSSVYDSNMFNNQQKFNRDSNSSYVGKHSTLINQQQQLLRQQQSDWTPLKYNIDAIKEDPDMLDTEVLTSRNLQDLQRKLASHTRLRLSISVQDLMGRSVCTSSLQTDL</sequence>
<reference evidence="3 5" key="2">
    <citation type="journal article" date="2013" name="Nature">
        <title>Insights into bilaterian evolution from three spiralian genomes.</title>
        <authorList>
            <person name="Simakov O."/>
            <person name="Marletaz F."/>
            <person name="Cho S.J."/>
            <person name="Edsinger-Gonzales E."/>
            <person name="Havlak P."/>
            <person name="Hellsten U."/>
            <person name="Kuo D.H."/>
            <person name="Larsson T."/>
            <person name="Lv J."/>
            <person name="Arendt D."/>
            <person name="Savage R."/>
            <person name="Osoegawa K."/>
            <person name="de Jong P."/>
            <person name="Grimwood J."/>
            <person name="Chapman J.A."/>
            <person name="Shapiro H."/>
            <person name="Aerts A."/>
            <person name="Otillar R.P."/>
            <person name="Terry A.Y."/>
            <person name="Boore J.L."/>
            <person name="Grigoriev I.V."/>
            <person name="Lindberg D.R."/>
            <person name="Seaver E.C."/>
            <person name="Weisblat D.A."/>
            <person name="Putnam N.H."/>
            <person name="Rokhsar D.S."/>
        </authorList>
    </citation>
    <scope>NUCLEOTIDE SEQUENCE</scope>
</reference>
<dbReference type="PANTHER" id="PTHR12752">
    <property type="entry name" value="PHOSPHOINOSITOL 3-PHOSPHATE-BINDING PROTEIN"/>
    <property type="match status" value="1"/>
</dbReference>
<dbReference type="EMBL" id="KB096742">
    <property type="protein sequence ID" value="ESO01783.1"/>
    <property type="molecule type" value="Genomic_DNA"/>
</dbReference>
<dbReference type="PANTHER" id="PTHR12752:SF9">
    <property type="entry name" value="KRAMER, ISOFORM I"/>
    <property type="match status" value="1"/>
</dbReference>
<feature type="region of interest" description="Disordered" evidence="1">
    <location>
        <begin position="448"/>
        <end position="467"/>
    </location>
</feature>
<dbReference type="Pfam" id="PF00169">
    <property type="entry name" value="PH"/>
    <property type="match status" value="1"/>
</dbReference>
<reference evidence="5" key="1">
    <citation type="submission" date="2012-12" db="EMBL/GenBank/DDBJ databases">
        <authorList>
            <person name="Hellsten U."/>
            <person name="Grimwood J."/>
            <person name="Chapman J.A."/>
            <person name="Shapiro H."/>
            <person name="Aerts A."/>
            <person name="Otillar R.P."/>
            <person name="Terry A.Y."/>
            <person name="Boore J.L."/>
            <person name="Simakov O."/>
            <person name="Marletaz F."/>
            <person name="Cho S.-J."/>
            <person name="Edsinger-Gonzales E."/>
            <person name="Havlak P."/>
            <person name="Kuo D.-H."/>
            <person name="Larsson T."/>
            <person name="Lv J."/>
            <person name="Arendt D."/>
            <person name="Savage R."/>
            <person name="Osoegawa K."/>
            <person name="de Jong P."/>
            <person name="Lindberg D.R."/>
            <person name="Seaver E.C."/>
            <person name="Weisblat D.A."/>
            <person name="Putnam N.H."/>
            <person name="Grigoriev I.V."/>
            <person name="Rokhsar D.S."/>
        </authorList>
    </citation>
    <scope>NUCLEOTIDE SEQUENCE</scope>
</reference>
<feature type="domain" description="PH" evidence="2">
    <location>
        <begin position="124"/>
        <end position="262"/>
    </location>
</feature>
<feature type="region of interest" description="Disordered" evidence="1">
    <location>
        <begin position="286"/>
        <end position="321"/>
    </location>
</feature>
<dbReference type="HOGENOM" id="CLU_380037_0_0_1"/>
<evidence type="ECO:0000313" key="3">
    <source>
        <dbReference type="EMBL" id="ESO01783.1"/>
    </source>
</evidence>
<evidence type="ECO:0000259" key="2">
    <source>
        <dbReference type="PROSITE" id="PS50003"/>
    </source>
</evidence>
<dbReference type="InterPro" id="IPR011993">
    <property type="entry name" value="PH-like_dom_sf"/>
</dbReference>
<evidence type="ECO:0000256" key="1">
    <source>
        <dbReference type="SAM" id="MobiDB-lite"/>
    </source>
</evidence>
<gene>
    <name evidence="4" type="primary">20198964</name>
    <name evidence="3" type="ORF">HELRODRAFT_160945</name>
</gene>
<dbReference type="KEGG" id="hro:HELRODRAFT_160945"/>
<protein>
    <recommendedName>
        <fullName evidence="2">PH domain-containing protein</fullName>
    </recommendedName>
</protein>
<name>T1EQW4_HELRO</name>
<proteinExistence type="predicted"/>
<organism evidence="4 5">
    <name type="scientific">Helobdella robusta</name>
    <name type="common">Californian leech</name>
    <dbReference type="NCBI Taxonomy" id="6412"/>
    <lineage>
        <taxon>Eukaryota</taxon>
        <taxon>Metazoa</taxon>
        <taxon>Spiralia</taxon>
        <taxon>Lophotrochozoa</taxon>
        <taxon>Annelida</taxon>
        <taxon>Clitellata</taxon>
        <taxon>Hirudinea</taxon>
        <taxon>Rhynchobdellida</taxon>
        <taxon>Glossiphoniidae</taxon>
        <taxon>Helobdella</taxon>
    </lineage>
</organism>
<dbReference type="EnsemblMetazoa" id="HelroT160945">
    <property type="protein sequence ID" value="HelroP160945"/>
    <property type="gene ID" value="HelroG160945"/>
</dbReference>